<evidence type="ECO:0000259" key="1">
    <source>
        <dbReference type="Pfam" id="PF01402"/>
    </source>
</evidence>
<dbReference type="AlphaFoldDB" id="A0A3G9JPE9"/>
<dbReference type="KEGG" id="mvz:myaer102_49400"/>
<dbReference type="Proteomes" id="UP000278152">
    <property type="component" value="Chromosome"/>
</dbReference>
<dbReference type="EMBL" id="AP019314">
    <property type="protein sequence ID" value="BBH42296.1"/>
    <property type="molecule type" value="Genomic_DNA"/>
</dbReference>
<reference evidence="2 3" key="1">
    <citation type="submission" date="2018-11" db="EMBL/GenBank/DDBJ databases">
        <title>Complete genome sequence of Microcystis aeruginosa NIES-102.</title>
        <authorList>
            <person name="Yamaguchi H."/>
            <person name="Suzuki S."/>
            <person name="Kawachi M."/>
        </authorList>
    </citation>
    <scope>NUCLEOTIDE SEQUENCE [LARGE SCALE GENOMIC DNA]</scope>
    <source>
        <strain evidence="2 3">NIES-102</strain>
    </source>
</reference>
<dbReference type="Pfam" id="PF01402">
    <property type="entry name" value="RHH_1"/>
    <property type="match status" value="1"/>
</dbReference>
<gene>
    <name evidence="2" type="ORF">myaer102_49400</name>
</gene>
<proteinExistence type="predicted"/>
<evidence type="ECO:0000313" key="3">
    <source>
        <dbReference type="Proteomes" id="UP000278152"/>
    </source>
</evidence>
<dbReference type="GO" id="GO:0006355">
    <property type="term" value="P:regulation of DNA-templated transcription"/>
    <property type="evidence" value="ECO:0007669"/>
    <property type="project" value="InterPro"/>
</dbReference>
<organism evidence="2 3">
    <name type="scientific">Microcystis viridis NIES-102</name>
    <dbReference type="NCBI Taxonomy" id="213615"/>
    <lineage>
        <taxon>Bacteria</taxon>
        <taxon>Bacillati</taxon>
        <taxon>Cyanobacteriota</taxon>
        <taxon>Cyanophyceae</taxon>
        <taxon>Oscillatoriophycideae</taxon>
        <taxon>Chroococcales</taxon>
        <taxon>Microcystaceae</taxon>
        <taxon>Microcystis</taxon>
    </lineage>
</organism>
<protein>
    <recommendedName>
        <fullName evidence="1">Ribbon-helix-helix protein CopG domain-containing protein</fullName>
    </recommendedName>
</protein>
<evidence type="ECO:0000313" key="2">
    <source>
        <dbReference type="EMBL" id="BBH42296.1"/>
    </source>
</evidence>
<dbReference type="RefSeq" id="WP_125732220.1">
    <property type="nucleotide sequence ID" value="NZ_AP019314.1"/>
</dbReference>
<accession>A0A3G9JPE9</accession>
<feature type="domain" description="Ribbon-helix-helix protein CopG" evidence="1">
    <location>
        <begin position="28"/>
        <end position="60"/>
    </location>
</feature>
<name>A0A3G9JPE9_MICVR</name>
<dbReference type="InterPro" id="IPR002145">
    <property type="entry name" value="CopG"/>
</dbReference>
<sequence>MGFPAVIDKRAEREKYGETKKQKQFMLTESASHILDRLAFDRRVTRSEAIEQLIREEAERRELSEDWKQESV</sequence>